<dbReference type="SUPFAM" id="SSF52799">
    <property type="entry name" value="(Phosphotyrosine protein) phosphatases II"/>
    <property type="match status" value="1"/>
</dbReference>
<evidence type="ECO:0000256" key="1">
    <source>
        <dbReference type="ARBA" id="ARBA00009580"/>
    </source>
</evidence>
<dbReference type="InterPro" id="IPR029021">
    <property type="entry name" value="Prot-tyrosine_phosphatase-like"/>
</dbReference>
<dbReference type="Gene3D" id="3.90.190.10">
    <property type="entry name" value="Protein tyrosine phosphatase superfamily"/>
    <property type="match status" value="1"/>
</dbReference>
<evidence type="ECO:0000313" key="4">
    <source>
        <dbReference type="Proteomes" id="UP000435649"/>
    </source>
</evidence>
<dbReference type="Pfam" id="PF13350">
    <property type="entry name" value="Y_phosphatase3"/>
    <property type="match status" value="1"/>
</dbReference>
<dbReference type="PROSITE" id="PS50056">
    <property type="entry name" value="TYR_PHOSPHATASE_2"/>
    <property type="match status" value="1"/>
</dbReference>
<proteinExistence type="inferred from homology"/>
<dbReference type="PROSITE" id="PS00383">
    <property type="entry name" value="TYR_PHOSPHATASE_1"/>
    <property type="match status" value="1"/>
</dbReference>
<dbReference type="Proteomes" id="UP000435649">
    <property type="component" value="Unassembled WGS sequence"/>
</dbReference>
<evidence type="ECO:0000313" key="3">
    <source>
        <dbReference type="EMBL" id="MST96546.1"/>
    </source>
</evidence>
<accession>A0A844FZK5</accession>
<dbReference type="EMBL" id="VUNS01000004">
    <property type="protein sequence ID" value="MST96546.1"/>
    <property type="molecule type" value="Genomic_DNA"/>
</dbReference>
<dbReference type="InterPro" id="IPR000387">
    <property type="entry name" value="Tyr_Pase_dom"/>
</dbReference>
<protein>
    <submittedName>
        <fullName evidence="3">Tyrosine-protein phosphatase</fullName>
    </submittedName>
</protein>
<dbReference type="PANTHER" id="PTHR31126:SF1">
    <property type="entry name" value="TYROSINE SPECIFIC PROTEIN PHOSPHATASES DOMAIN-CONTAINING PROTEIN"/>
    <property type="match status" value="1"/>
</dbReference>
<comment type="caution">
    <text evidence="3">The sequence shown here is derived from an EMBL/GenBank/DDBJ whole genome shotgun (WGS) entry which is preliminary data.</text>
</comment>
<reference evidence="3 4" key="1">
    <citation type="submission" date="2019-08" db="EMBL/GenBank/DDBJ databases">
        <title>In-depth cultivation of the pig gut microbiome towards novel bacterial diversity and tailored functional studies.</title>
        <authorList>
            <person name="Wylensek D."/>
            <person name="Hitch T.C.A."/>
            <person name="Clavel T."/>
        </authorList>
    </citation>
    <scope>NUCLEOTIDE SEQUENCE [LARGE SCALE GENOMIC DNA]</scope>
    <source>
        <strain evidence="3 4">BBE-744-WT-12</strain>
    </source>
</reference>
<gene>
    <name evidence="3" type="ORF">FYJ85_05740</name>
</gene>
<dbReference type="InterPro" id="IPR016130">
    <property type="entry name" value="Tyr_Pase_AS"/>
</dbReference>
<evidence type="ECO:0000259" key="2">
    <source>
        <dbReference type="PROSITE" id="PS50056"/>
    </source>
</evidence>
<dbReference type="InterPro" id="IPR026893">
    <property type="entry name" value="Tyr/Ser_Pase_IphP-type"/>
</dbReference>
<organism evidence="3 4">
    <name type="scientific">Victivallis lenta</name>
    <dbReference type="NCBI Taxonomy" id="2606640"/>
    <lineage>
        <taxon>Bacteria</taxon>
        <taxon>Pseudomonadati</taxon>
        <taxon>Lentisphaerota</taxon>
        <taxon>Lentisphaeria</taxon>
        <taxon>Victivallales</taxon>
        <taxon>Victivallaceae</taxon>
        <taxon>Victivallis</taxon>
    </lineage>
</organism>
<comment type="similarity">
    <text evidence="1">Belongs to the protein-tyrosine phosphatase family.</text>
</comment>
<name>A0A844FZK5_9BACT</name>
<dbReference type="PANTHER" id="PTHR31126">
    <property type="entry name" value="TYROSINE-PROTEIN PHOSPHATASE"/>
    <property type="match status" value="1"/>
</dbReference>
<keyword evidence="4" id="KW-1185">Reference proteome</keyword>
<dbReference type="GO" id="GO:0004721">
    <property type="term" value="F:phosphoprotein phosphatase activity"/>
    <property type="evidence" value="ECO:0007669"/>
    <property type="project" value="InterPro"/>
</dbReference>
<feature type="domain" description="Tyrosine specific protein phosphatases" evidence="2">
    <location>
        <begin position="135"/>
        <end position="215"/>
    </location>
</feature>
<sequence length="260" mass="28610">MSNQEDGMSDAVSVLNMVRSVRPEAAGRCIPAEGAFNVRDLGGFETEDGRRVRRNLVFRSDDLSGLAPDGLAALAECGIRTVVDFRGGEEVELAPNRLPATVTRQIRLPIEPGSILALADLTCESGPALMCELYRALARTAQEMYWEFFRLLSNPGNAPLLFHCSAGKDRTGFAAALFLASLGVSREEIFDDYLLSAVFVEAKYRSAVEADSRYGPVFTVRREYLEAAFEVIGREFGGVHSFLVRRLGVDLARMRALYTD</sequence>
<dbReference type="AlphaFoldDB" id="A0A844FZK5"/>